<feature type="compositionally biased region" description="Low complexity" evidence="1">
    <location>
        <begin position="248"/>
        <end position="258"/>
    </location>
</feature>
<evidence type="ECO:0008006" key="4">
    <source>
        <dbReference type="Google" id="ProtNLM"/>
    </source>
</evidence>
<feature type="region of interest" description="Disordered" evidence="1">
    <location>
        <begin position="202"/>
        <end position="235"/>
    </location>
</feature>
<comment type="caution">
    <text evidence="2">The sequence shown here is derived from an EMBL/GenBank/DDBJ whole genome shotgun (WGS) entry which is preliminary data.</text>
</comment>
<organism evidence="2 3">
    <name type="scientific">Streptomyces regalis</name>
    <dbReference type="NCBI Taxonomy" id="68262"/>
    <lineage>
        <taxon>Bacteria</taxon>
        <taxon>Bacillati</taxon>
        <taxon>Actinomycetota</taxon>
        <taxon>Actinomycetes</taxon>
        <taxon>Kitasatosporales</taxon>
        <taxon>Streptomycetaceae</taxon>
        <taxon>Streptomyces</taxon>
    </lineage>
</organism>
<feature type="region of interest" description="Disordered" evidence="1">
    <location>
        <begin position="248"/>
        <end position="268"/>
    </location>
</feature>
<dbReference type="OrthoDB" id="3482507at2"/>
<feature type="compositionally biased region" description="Polar residues" evidence="1">
    <location>
        <begin position="259"/>
        <end position="268"/>
    </location>
</feature>
<dbReference type="RefSeq" id="WP_062708672.1">
    <property type="nucleotide sequence ID" value="NZ_LLZG01000362.1"/>
</dbReference>
<dbReference type="AlphaFoldDB" id="A0A101JGK3"/>
<proteinExistence type="predicted"/>
<feature type="compositionally biased region" description="Gly residues" evidence="1">
    <location>
        <begin position="221"/>
        <end position="231"/>
    </location>
</feature>
<sequence>MEEFERRLLLSVDAEGYGRADEVTQREFQEAIKRLLGEAAGAARLDRRRWVTQEGGDSLFVVLPEDASEPVLVDTFMRGLDAGLRTFNHNRKRETWLRLRAAVHFGPASLGANGFVGPAPVELGRIRDCAALRAALVKASDACLAVGLSESVFHDVVKAAAYTSLRAEEFRHVRVEEKEYRGEAWIWVPGTDVRQLDLGSESDAETDLDRTAPGDTPVAGRPGGGDNGRAGGEAARGDVYTLHVASGGAAAQGPGASAVVNNYNGGRQ</sequence>
<name>A0A101JGK3_9ACTN</name>
<evidence type="ECO:0000256" key="1">
    <source>
        <dbReference type="SAM" id="MobiDB-lite"/>
    </source>
</evidence>
<evidence type="ECO:0000313" key="2">
    <source>
        <dbReference type="EMBL" id="KUL26387.1"/>
    </source>
</evidence>
<dbReference type="Proteomes" id="UP000053923">
    <property type="component" value="Unassembled WGS sequence"/>
</dbReference>
<protein>
    <recommendedName>
        <fullName evidence="4">Guanylate cyclase domain-containing protein</fullName>
    </recommendedName>
</protein>
<gene>
    <name evidence="2" type="ORF">ADL12_32675</name>
</gene>
<accession>A0A101JGK3</accession>
<reference evidence="3" key="1">
    <citation type="submission" date="2015-10" db="EMBL/GenBank/DDBJ databases">
        <authorList>
            <person name="Ju K.-S."/>
            <person name="Doroghazi J.R."/>
            <person name="Metcalf W.W."/>
        </authorList>
    </citation>
    <scope>NUCLEOTIDE SEQUENCE [LARGE SCALE GENOMIC DNA]</scope>
    <source>
        <strain evidence="3">NRRL 3151</strain>
    </source>
</reference>
<dbReference type="EMBL" id="LLZG01000362">
    <property type="protein sequence ID" value="KUL26387.1"/>
    <property type="molecule type" value="Genomic_DNA"/>
</dbReference>
<keyword evidence="3" id="KW-1185">Reference proteome</keyword>
<evidence type="ECO:0000313" key="3">
    <source>
        <dbReference type="Proteomes" id="UP000053923"/>
    </source>
</evidence>